<dbReference type="EMBL" id="CP015958">
    <property type="protein sequence ID" value="QLB62994.1"/>
    <property type="molecule type" value="Genomic_DNA"/>
</dbReference>
<organism evidence="1 2">
    <name type="scientific">Paraburkholderia caribensis</name>
    <dbReference type="NCBI Taxonomy" id="75105"/>
    <lineage>
        <taxon>Bacteria</taxon>
        <taxon>Pseudomonadati</taxon>
        <taxon>Pseudomonadota</taxon>
        <taxon>Betaproteobacteria</taxon>
        <taxon>Burkholderiales</taxon>
        <taxon>Burkholderiaceae</taxon>
        <taxon>Paraburkholderia</taxon>
    </lineage>
</organism>
<evidence type="ECO:0000313" key="2">
    <source>
        <dbReference type="Proteomes" id="UP000509548"/>
    </source>
</evidence>
<gene>
    <name evidence="1" type="ORF">A9O66_11725</name>
</gene>
<reference evidence="1 2" key="1">
    <citation type="journal article" date="2014" name="Genome Announc.">
        <title>Draft Genome Sequence of the Haloacid-Degrading Burkholderia caribensis Strain MBA4.</title>
        <authorList>
            <person name="Pan Y."/>
            <person name="Kong K.F."/>
            <person name="Tsang J.S."/>
        </authorList>
    </citation>
    <scope>NUCLEOTIDE SEQUENCE [LARGE SCALE GENOMIC DNA]</scope>
    <source>
        <strain evidence="1 2">852011</strain>
    </source>
</reference>
<accession>A0A9Q6S1T2</accession>
<protein>
    <submittedName>
        <fullName evidence="1">Uncharacterized protein</fullName>
    </submittedName>
</protein>
<evidence type="ECO:0000313" key="1">
    <source>
        <dbReference type="EMBL" id="QLB62994.1"/>
    </source>
</evidence>
<dbReference type="Proteomes" id="UP000509548">
    <property type="component" value="Chromosome 1"/>
</dbReference>
<proteinExistence type="predicted"/>
<dbReference type="AlphaFoldDB" id="A0A9Q6S1T2"/>
<name>A0A9Q6S1T2_9BURK</name>
<sequence>MRRAACAGDEAVFLAGLGSLNRIVGRFFEIHQHMNVASIFWELLMTNLIAEVREDFSAEHPPTGRARACTTASAPRIQVHEERKHVLGTDA</sequence>